<comment type="catalytic activity">
    <reaction evidence="7">
        <text>3-oxoadipate + NADP(+) = maleylacetate + NADPH + H(+)</text>
        <dbReference type="Rhea" id="RHEA:16985"/>
        <dbReference type="ChEBI" id="CHEBI:15378"/>
        <dbReference type="ChEBI" id="CHEBI:15775"/>
        <dbReference type="ChEBI" id="CHEBI:16468"/>
        <dbReference type="ChEBI" id="CHEBI:57783"/>
        <dbReference type="ChEBI" id="CHEBI:58349"/>
        <dbReference type="EC" id="1.3.1.32"/>
    </reaction>
</comment>
<comment type="catalytic activity">
    <reaction evidence="6">
        <text>3-oxoadipate + NAD(+) = maleylacetate + NADH + H(+)</text>
        <dbReference type="Rhea" id="RHEA:16981"/>
        <dbReference type="ChEBI" id="CHEBI:15378"/>
        <dbReference type="ChEBI" id="CHEBI:15775"/>
        <dbReference type="ChEBI" id="CHEBI:16468"/>
        <dbReference type="ChEBI" id="CHEBI:57540"/>
        <dbReference type="ChEBI" id="CHEBI:57945"/>
        <dbReference type="EC" id="1.3.1.32"/>
    </reaction>
</comment>
<dbReference type="SUPFAM" id="SSF56796">
    <property type="entry name" value="Dehydroquinate synthase-like"/>
    <property type="match status" value="1"/>
</dbReference>
<organism evidence="10 11">
    <name type="scientific">Achromobacter mucicolens</name>
    <dbReference type="NCBI Taxonomy" id="1389922"/>
    <lineage>
        <taxon>Bacteria</taxon>
        <taxon>Pseudomonadati</taxon>
        <taxon>Pseudomonadota</taxon>
        <taxon>Betaproteobacteria</taxon>
        <taxon>Burkholderiales</taxon>
        <taxon>Alcaligenaceae</taxon>
        <taxon>Achromobacter</taxon>
    </lineage>
</organism>
<keyword evidence="3" id="KW-0058">Aromatic hydrocarbons catabolism</keyword>
<dbReference type="Pfam" id="PF25137">
    <property type="entry name" value="ADH_Fe_C"/>
    <property type="match status" value="1"/>
</dbReference>
<protein>
    <recommendedName>
        <fullName evidence="2">maleylacetate reductase</fullName>
        <ecNumber evidence="2">1.3.1.32</ecNumber>
    </recommendedName>
</protein>
<dbReference type="GO" id="GO:1901168">
    <property type="term" value="P:3-chlorocatechol catabolic process"/>
    <property type="evidence" value="ECO:0007669"/>
    <property type="project" value="UniProtKB-ARBA"/>
</dbReference>
<dbReference type="FunFam" id="3.40.50.1970:FF:000015">
    <property type="entry name" value="Maleylacetate reductase 1"/>
    <property type="match status" value="1"/>
</dbReference>
<gene>
    <name evidence="10" type="ORF">N5C72_28250</name>
</gene>
<dbReference type="EMBL" id="JAOBZK010000085">
    <property type="protein sequence ID" value="MDH1181987.1"/>
    <property type="molecule type" value="Genomic_DNA"/>
</dbReference>
<accession>A0ABD4Z2I6</accession>
<evidence type="ECO:0000256" key="2">
    <source>
        <dbReference type="ARBA" id="ARBA00012005"/>
    </source>
</evidence>
<keyword evidence="5" id="KW-0520">NAD</keyword>
<dbReference type="InterPro" id="IPR001670">
    <property type="entry name" value="ADH_Fe/GldA"/>
</dbReference>
<dbReference type="AlphaFoldDB" id="A0ABD4Z2I6"/>
<dbReference type="Proteomes" id="UP001158644">
    <property type="component" value="Unassembled WGS sequence"/>
</dbReference>
<evidence type="ECO:0000259" key="8">
    <source>
        <dbReference type="Pfam" id="PF00465"/>
    </source>
</evidence>
<feature type="domain" description="Fe-containing alcohol dehydrogenase-like C-terminal" evidence="9">
    <location>
        <begin position="165"/>
        <end position="346"/>
    </location>
</feature>
<name>A0ABD4Z2I6_9BURK</name>
<evidence type="ECO:0000256" key="7">
    <source>
        <dbReference type="ARBA" id="ARBA00051531"/>
    </source>
</evidence>
<evidence type="ECO:0000259" key="9">
    <source>
        <dbReference type="Pfam" id="PF25137"/>
    </source>
</evidence>
<evidence type="ECO:0000256" key="3">
    <source>
        <dbReference type="ARBA" id="ARBA00022797"/>
    </source>
</evidence>
<dbReference type="InterPro" id="IPR056798">
    <property type="entry name" value="ADH_Fe_C"/>
</dbReference>
<proteinExistence type="inferred from homology"/>
<dbReference type="PANTHER" id="PTHR11496">
    <property type="entry name" value="ALCOHOL DEHYDROGENASE"/>
    <property type="match status" value="1"/>
</dbReference>
<comment type="caution">
    <text evidence="10">The sequence shown here is derived from an EMBL/GenBank/DDBJ whole genome shotgun (WGS) entry which is preliminary data.</text>
</comment>
<dbReference type="Pfam" id="PF00465">
    <property type="entry name" value="Fe-ADH"/>
    <property type="match status" value="1"/>
</dbReference>
<feature type="domain" description="Alcohol dehydrogenase iron-type/glycerol dehydrogenase GldA" evidence="8">
    <location>
        <begin position="11"/>
        <end position="153"/>
    </location>
</feature>
<dbReference type="RefSeq" id="WP_279992360.1">
    <property type="nucleotide sequence ID" value="NZ_JAOBZK010000085.1"/>
</dbReference>
<dbReference type="GO" id="GO:0018506">
    <property type="term" value="F:maleylacetate reductase activity"/>
    <property type="evidence" value="ECO:0007669"/>
    <property type="project" value="UniProtKB-EC"/>
</dbReference>
<sequence>MQPFVYNSQASRVVFGVGSLSYLTREIEALGARRALVLSTPEQRRSAEQVAELIGEHCAGIFDRAVMHVPIETAREARDVARQLHADCAIAIGGGSTTGLGKAIALESALPILAIPTTYAGSEMTPIYGITEAGLKKTGRDIRVLPKTVIYDPELTLGLPTQLSVTSGINAMAHAAEGLYAQDANPIMSLFAEEGIRALAQGLPKIVSSPGDIAARSKCLYGAWLCGAVLGNVGMALQHKLCHTLGGTYNLPHAETHTVVLPHALAYNAPAVPEAIDRIARALGVGDAARGMFDLAASLGAPTALKDIGMPEGQLDWCAEIATQNAYANPRPIEKAAIRALLEDAYHGKRP</sequence>
<comment type="similarity">
    <text evidence="1">Belongs to the iron-containing alcohol dehydrogenase family.</text>
</comment>
<evidence type="ECO:0000256" key="6">
    <source>
        <dbReference type="ARBA" id="ARBA00050679"/>
    </source>
</evidence>
<dbReference type="EC" id="1.3.1.32" evidence="2"/>
<dbReference type="Gene3D" id="1.20.1090.10">
    <property type="entry name" value="Dehydroquinate synthase-like - alpha domain"/>
    <property type="match status" value="1"/>
</dbReference>
<dbReference type="InterPro" id="IPR039697">
    <property type="entry name" value="Alcohol_dehydrogenase_Fe"/>
</dbReference>
<dbReference type="InterPro" id="IPR034786">
    <property type="entry name" value="MAR"/>
</dbReference>
<evidence type="ECO:0000256" key="5">
    <source>
        <dbReference type="ARBA" id="ARBA00023027"/>
    </source>
</evidence>
<keyword evidence="4" id="KW-0560">Oxidoreductase</keyword>
<dbReference type="CDD" id="cd08177">
    <property type="entry name" value="MAR"/>
    <property type="match status" value="1"/>
</dbReference>
<dbReference type="Gene3D" id="3.40.50.1970">
    <property type="match status" value="1"/>
</dbReference>
<reference evidence="10 11" key="1">
    <citation type="submission" date="2022-09" db="EMBL/GenBank/DDBJ databases">
        <title>Intensive care unit water sources are persistently colonized with multi-drug resistant bacteria and are the site of extensive horizontal gene transfer of antibiotic resistance genes.</title>
        <authorList>
            <person name="Diorio-Toth L."/>
        </authorList>
    </citation>
    <scope>NUCLEOTIDE SEQUENCE [LARGE SCALE GENOMIC DNA]</scope>
    <source>
        <strain evidence="10 11">GD03967</strain>
    </source>
</reference>
<evidence type="ECO:0000313" key="10">
    <source>
        <dbReference type="EMBL" id="MDH1181987.1"/>
    </source>
</evidence>
<evidence type="ECO:0000256" key="4">
    <source>
        <dbReference type="ARBA" id="ARBA00023002"/>
    </source>
</evidence>
<dbReference type="PANTHER" id="PTHR11496:SF102">
    <property type="entry name" value="ALCOHOL DEHYDROGENASE 4"/>
    <property type="match status" value="1"/>
</dbReference>
<evidence type="ECO:0000313" key="11">
    <source>
        <dbReference type="Proteomes" id="UP001158644"/>
    </source>
</evidence>
<evidence type="ECO:0000256" key="1">
    <source>
        <dbReference type="ARBA" id="ARBA00007358"/>
    </source>
</evidence>